<protein>
    <recommendedName>
        <fullName evidence="3">tetrahydrofolate synthase</fullName>
        <ecNumber evidence="3">6.3.2.17</ecNumber>
    </recommendedName>
</protein>
<dbReference type="Gene3D" id="3.90.190.20">
    <property type="entry name" value="Mur ligase, C-terminal domain"/>
    <property type="match status" value="1"/>
</dbReference>
<evidence type="ECO:0000256" key="5">
    <source>
        <dbReference type="ARBA" id="ARBA00022723"/>
    </source>
</evidence>
<dbReference type="Proteomes" id="UP000244081">
    <property type="component" value="Unassembled WGS sequence"/>
</dbReference>
<keyword evidence="8" id="KW-0460">Magnesium</keyword>
<dbReference type="RefSeq" id="WP_107988708.1">
    <property type="nucleotide sequence ID" value="NZ_QAYG01000001.1"/>
</dbReference>
<evidence type="ECO:0000256" key="6">
    <source>
        <dbReference type="ARBA" id="ARBA00022741"/>
    </source>
</evidence>
<dbReference type="PROSITE" id="PS01012">
    <property type="entry name" value="FOLYLPOLYGLU_SYNT_2"/>
    <property type="match status" value="1"/>
</dbReference>
<comment type="similarity">
    <text evidence="2 10">Belongs to the folylpolyglutamate synthase family.</text>
</comment>
<dbReference type="InterPro" id="IPR001645">
    <property type="entry name" value="Folylpolyglutamate_synth"/>
</dbReference>
<keyword evidence="7 10" id="KW-0067">ATP-binding</keyword>
<dbReference type="GO" id="GO:0008841">
    <property type="term" value="F:dihydrofolate synthase activity"/>
    <property type="evidence" value="ECO:0007669"/>
    <property type="project" value="TreeGrafter"/>
</dbReference>
<dbReference type="PANTHER" id="PTHR11136">
    <property type="entry name" value="FOLYLPOLYGLUTAMATE SYNTHASE-RELATED"/>
    <property type="match status" value="1"/>
</dbReference>
<evidence type="ECO:0000256" key="7">
    <source>
        <dbReference type="ARBA" id="ARBA00022840"/>
    </source>
</evidence>
<evidence type="ECO:0000256" key="9">
    <source>
        <dbReference type="ARBA" id="ARBA00047493"/>
    </source>
</evidence>
<dbReference type="AlphaFoldDB" id="A0A2T5VHL0"/>
<dbReference type="InterPro" id="IPR036615">
    <property type="entry name" value="Mur_ligase_C_dom_sf"/>
</dbReference>
<reference evidence="12 13" key="1">
    <citation type="submission" date="2018-04" db="EMBL/GenBank/DDBJ databases">
        <title>Genomic Encyclopedia of Archaeal and Bacterial Type Strains, Phase II (KMG-II): from individual species to whole genera.</title>
        <authorList>
            <person name="Goeker M."/>
        </authorList>
    </citation>
    <scope>NUCLEOTIDE SEQUENCE [LARGE SCALE GENOMIC DNA]</scope>
    <source>
        <strain evidence="12 13">DSM 23382</strain>
    </source>
</reference>
<dbReference type="InterPro" id="IPR036565">
    <property type="entry name" value="Mur-like_cat_sf"/>
</dbReference>
<keyword evidence="5" id="KW-0479">Metal-binding</keyword>
<dbReference type="PANTHER" id="PTHR11136:SF0">
    <property type="entry name" value="DIHYDROFOLATE SYNTHETASE-RELATED"/>
    <property type="match status" value="1"/>
</dbReference>
<evidence type="ECO:0000256" key="2">
    <source>
        <dbReference type="ARBA" id="ARBA00008276"/>
    </source>
</evidence>
<dbReference type="EC" id="6.3.2.17" evidence="3"/>
<dbReference type="GO" id="GO:0004326">
    <property type="term" value="F:tetrahydrofolylpolyglutamate synthase activity"/>
    <property type="evidence" value="ECO:0007669"/>
    <property type="project" value="UniProtKB-EC"/>
</dbReference>
<comment type="catalytic activity">
    <reaction evidence="9">
        <text>(6S)-5,6,7,8-tetrahydrofolyl-(gamma-L-Glu)(n) + L-glutamate + ATP = (6S)-5,6,7,8-tetrahydrofolyl-(gamma-L-Glu)(n+1) + ADP + phosphate + H(+)</text>
        <dbReference type="Rhea" id="RHEA:10580"/>
        <dbReference type="Rhea" id="RHEA-COMP:14738"/>
        <dbReference type="Rhea" id="RHEA-COMP:14740"/>
        <dbReference type="ChEBI" id="CHEBI:15378"/>
        <dbReference type="ChEBI" id="CHEBI:29985"/>
        <dbReference type="ChEBI" id="CHEBI:30616"/>
        <dbReference type="ChEBI" id="CHEBI:43474"/>
        <dbReference type="ChEBI" id="CHEBI:141005"/>
        <dbReference type="ChEBI" id="CHEBI:456216"/>
        <dbReference type="EC" id="6.3.2.17"/>
    </reaction>
</comment>
<comment type="cofactor">
    <cofactor evidence="1">
        <name>Mg(2+)</name>
        <dbReference type="ChEBI" id="CHEBI:18420"/>
    </cofactor>
</comment>
<dbReference type="SUPFAM" id="SSF53623">
    <property type="entry name" value="MurD-like peptide ligases, catalytic domain"/>
    <property type="match status" value="1"/>
</dbReference>
<evidence type="ECO:0000256" key="3">
    <source>
        <dbReference type="ARBA" id="ARBA00013025"/>
    </source>
</evidence>
<dbReference type="SUPFAM" id="SSF53244">
    <property type="entry name" value="MurD-like peptide ligases, peptide-binding domain"/>
    <property type="match status" value="1"/>
</dbReference>
<keyword evidence="13" id="KW-1185">Reference proteome</keyword>
<dbReference type="OrthoDB" id="9809356at2"/>
<feature type="domain" description="Mur ligase central" evidence="11">
    <location>
        <begin position="46"/>
        <end position="266"/>
    </location>
</feature>
<dbReference type="Gene3D" id="3.40.1190.10">
    <property type="entry name" value="Mur-like, catalytic domain"/>
    <property type="match status" value="1"/>
</dbReference>
<dbReference type="EMBL" id="QAYG01000001">
    <property type="protein sequence ID" value="PTW63245.1"/>
    <property type="molecule type" value="Genomic_DNA"/>
</dbReference>
<evidence type="ECO:0000313" key="12">
    <source>
        <dbReference type="EMBL" id="PTW63245.1"/>
    </source>
</evidence>
<organism evidence="12 13">
    <name type="scientific">Breoghania corrubedonensis</name>
    <dbReference type="NCBI Taxonomy" id="665038"/>
    <lineage>
        <taxon>Bacteria</taxon>
        <taxon>Pseudomonadati</taxon>
        <taxon>Pseudomonadota</taxon>
        <taxon>Alphaproteobacteria</taxon>
        <taxon>Hyphomicrobiales</taxon>
        <taxon>Stappiaceae</taxon>
        <taxon>Breoghania</taxon>
    </lineage>
</organism>
<dbReference type="GO" id="GO:0046654">
    <property type="term" value="P:tetrahydrofolate biosynthetic process"/>
    <property type="evidence" value="ECO:0007669"/>
    <property type="project" value="UniProtKB-UniPathway"/>
</dbReference>
<dbReference type="GO" id="GO:0046872">
    <property type="term" value="F:metal ion binding"/>
    <property type="evidence" value="ECO:0007669"/>
    <property type="project" value="UniProtKB-KW"/>
</dbReference>
<evidence type="ECO:0000259" key="11">
    <source>
        <dbReference type="Pfam" id="PF08245"/>
    </source>
</evidence>
<gene>
    <name evidence="12" type="ORF">C8N35_1011296</name>
</gene>
<evidence type="ECO:0000313" key="13">
    <source>
        <dbReference type="Proteomes" id="UP000244081"/>
    </source>
</evidence>
<sequence>MDHSTPILERLLGLHPKEIDLSLGRMQRLLDALGNPERHLPPVIHVAGTNGKGSTTAFMRAMLEADGKRVHVYTSPHLVRFHERIRLGREGGGQIVDDGVLCEALRTVEQINAGEPITFFEISTAVAMQLFSSHPADILLLEVGLGGRLDATNVIDAPLASVITSVSLDHERFLGNRIEEIAFEKAGILKRGAPGVIAPQEDAVRAVIERQAARVGAPLKIGGQDWMAHEEHGRLVYQDEDGLLDLPKPRLVGHHQFTNAGTAIAALRAAGIWPGTEATESGLLNVSWPARMQRVHAGEIMNHVPEGAEIWLDGGHNPGAGTVISAAMAELGDKVDRPLYLVAGMLTTKDPVGFFHAFEGLAHYVLTVPIHASDAGRTPEELADLVSQAGLIAEPKPDLYAALDRVSELSAGDVPPRILICGSLYLAGDVLALNGTPPQ</sequence>
<evidence type="ECO:0000256" key="1">
    <source>
        <dbReference type="ARBA" id="ARBA00001946"/>
    </source>
</evidence>
<dbReference type="UniPathway" id="UPA00077">
    <property type="reaction ID" value="UER00157"/>
</dbReference>
<evidence type="ECO:0000256" key="10">
    <source>
        <dbReference type="PIRNR" id="PIRNR001563"/>
    </source>
</evidence>
<dbReference type="Pfam" id="PF08245">
    <property type="entry name" value="Mur_ligase_M"/>
    <property type="match status" value="1"/>
</dbReference>
<keyword evidence="6 10" id="KW-0547">Nucleotide-binding</keyword>
<dbReference type="InterPro" id="IPR013221">
    <property type="entry name" value="Mur_ligase_cen"/>
</dbReference>
<name>A0A2T5VHL0_9HYPH</name>
<dbReference type="InterPro" id="IPR018109">
    <property type="entry name" value="Folylpolyglutamate_synth_CS"/>
</dbReference>
<accession>A0A2T5VHL0</accession>
<proteinExistence type="inferred from homology"/>
<evidence type="ECO:0000256" key="8">
    <source>
        <dbReference type="ARBA" id="ARBA00022842"/>
    </source>
</evidence>
<dbReference type="NCBIfam" id="TIGR01499">
    <property type="entry name" value="folC"/>
    <property type="match status" value="1"/>
</dbReference>
<keyword evidence="4 10" id="KW-0436">Ligase</keyword>
<comment type="caution">
    <text evidence="12">The sequence shown here is derived from an EMBL/GenBank/DDBJ whole genome shotgun (WGS) entry which is preliminary data.</text>
</comment>
<dbReference type="PIRSF" id="PIRSF001563">
    <property type="entry name" value="Folylpolyglu_synth"/>
    <property type="match status" value="1"/>
</dbReference>
<dbReference type="FunFam" id="3.40.1190.10:FF:000011">
    <property type="entry name" value="Folylpolyglutamate synthase/dihydrofolate synthase"/>
    <property type="match status" value="1"/>
</dbReference>
<dbReference type="GO" id="GO:0005737">
    <property type="term" value="C:cytoplasm"/>
    <property type="evidence" value="ECO:0007669"/>
    <property type="project" value="TreeGrafter"/>
</dbReference>
<evidence type="ECO:0000256" key="4">
    <source>
        <dbReference type="ARBA" id="ARBA00022598"/>
    </source>
</evidence>
<dbReference type="GO" id="GO:0005524">
    <property type="term" value="F:ATP binding"/>
    <property type="evidence" value="ECO:0007669"/>
    <property type="project" value="UniProtKB-KW"/>
</dbReference>